<sequence length="805" mass="90755">MGHRSDFKVVIAGGGITGLTLANMLQLYDIDFVLLEAKSVIVPEEGTGISLLPHGNRILDQLGLYGEVSALGPALDSLHYRNEAGELIREVRGVNQALQERHGYPSLTLDYRRVLQVLYDNIRDKKKILTNKETQKVELVYDGVVVRTSDGSTCQGEILVGADGSHSKVRNEMWQLAEKSTPGWIASNGNSRPVADFGRISGISDHCLGNEPGSQTSVFGKGQSYLANGGLDGRVYWSYFFKLDQQAHVGDIPVFTKTDEHTFLNSKGNDSITPTSKFRQLLDRKVSSTLEPLQEYVYKQWFFQRIITIGDAAHKILPITGYNESALIESAAVLANALRRALARSRDTIPTLQQIEHAFASVQKTRQPRLNILKEQAHKQQRTELLDTPWESIKATYILPMTADDTILLNLSRDIPSAEKLDIPKLPAKSLLVPYKDELLSTPKPPGLTKWYFVAAYLAISAFCYHGMWIQPGYYGLWDHLENILETGEFPYNSGFPLKRDFVGNKFIDDIFVYLSAVFMSGLKDWDPSFRFMNIYFLGILIQPIAVWTVEAYRKRNYLTPLYFVTIWYTLFQFTGIGIYMPVYYAVYSLISAPESYWWPVSREVPIQYANSMSWAVAIGYTIPTIVLFLPWSDPFTLQNVESFWQISPMLVPFFCSIFAWFHPSQRIKSETASNSQKTSESRPHIAPLKRLYIIIGILGALFHITCIVTVLLSPTLTLSSAFWPDYTTQQKTLGEGVKFMFLIDVWALEVATYIWSCQAVWDLNRVGRTSVNVVKAAGFIAGSTVALGPGATICGVWWWREGFV</sequence>
<dbReference type="Pfam" id="PF01494">
    <property type="entry name" value="FAD_binding_3"/>
    <property type="match status" value="1"/>
</dbReference>
<dbReference type="InterPro" id="IPR002938">
    <property type="entry name" value="FAD-bd"/>
</dbReference>
<dbReference type="PRINTS" id="PR00420">
    <property type="entry name" value="RNGMNOXGNASE"/>
</dbReference>
<gene>
    <name evidence="7" type="ORF">BJX66DRAFT_345433</name>
</gene>
<evidence type="ECO:0000259" key="6">
    <source>
        <dbReference type="Pfam" id="PF01494"/>
    </source>
</evidence>
<feature type="domain" description="FAD-binding" evidence="6">
    <location>
        <begin position="7"/>
        <end position="322"/>
    </location>
</feature>
<dbReference type="EMBL" id="JBFTWV010000300">
    <property type="protein sequence ID" value="KAL2782899.1"/>
    <property type="molecule type" value="Genomic_DNA"/>
</dbReference>
<evidence type="ECO:0000256" key="3">
    <source>
        <dbReference type="ARBA" id="ARBA00022827"/>
    </source>
</evidence>
<comment type="caution">
    <text evidence="7">The sequence shown here is derived from an EMBL/GenBank/DDBJ whole genome shotgun (WGS) entry which is preliminary data.</text>
</comment>
<keyword evidence="5" id="KW-0812">Transmembrane</keyword>
<feature type="transmembrane region" description="Helical" evidence="5">
    <location>
        <begin position="737"/>
        <end position="756"/>
    </location>
</feature>
<evidence type="ECO:0000313" key="8">
    <source>
        <dbReference type="Proteomes" id="UP001610563"/>
    </source>
</evidence>
<dbReference type="InterPro" id="IPR050562">
    <property type="entry name" value="FAD_mOase_fung"/>
</dbReference>
<keyword evidence="2" id="KW-0285">Flavoprotein</keyword>
<feature type="transmembrane region" description="Helical" evidence="5">
    <location>
        <begin position="609"/>
        <end position="632"/>
    </location>
</feature>
<feature type="transmembrane region" description="Helical" evidence="5">
    <location>
        <begin position="451"/>
        <end position="470"/>
    </location>
</feature>
<feature type="transmembrane region" description="Helical" evidence="5">
    <location>
        <begin position="777"/>
        <end position="800"/>
    </location>
</feature>
<feature type="transmembrane region" description="Helical" evidence="5">
    <location>
        <begin position="530"/>
        <end position="550"/>
    </location>
</feature>
<evidence type="ECO:0000256" key="1">
    <source>
        <dbReference type="ARBA" id="ARBA00007992"/>
    </source>
</evidence>
<comment type="similarity">
    <text evidence="1">Belongs to the paxM FAD-dependent monooxygenase family.</text>
</comment>
<keyword evidence="5" id="KW-1133">Transmembrane helix</keyword>
<dbReference type="Proteomes" id="UP001610563">
    <property type="component" value="Unassembled WGS sequence"/>
</dbReference>
<dbReference type="PANTHER" id="PTHR47356">
    <property type="entry name" value="FAD-DEPENDENT MONOOXYGENASE ASQG-RELATED"/>
    <property type="match status" value="1"/>
</dbReference>
<name>A0ABR4FI41_9EURO</name>
<proteinExistence type="inferred from homology"/>
<organism evidence="7 8">
    <name type="scientific">Aspergillus keveii</name>
    <dbReference type="NCBI Taxonomy" id="714993"/>
    <lineage>
        <taxon>Eukaryota</taxon>
        <taxon>Fungi</taxon>
        <taxon>Dikarya</taxon>
        <taxon>Ascomycota</taxon>
        <taxon>Pezizomycotina</taxon>
        <taxon>Eurotiomycetes</taxon>
        <taxon>Eurotiomycetidae</taxon>
        <taxon>Eurotiales</taxon>
        <taxon>Aspergillaceae</taxon>
        <taxon>Aspergillus</taxon>
        <taxon>Aspergillus subgen. Nidulantes</taxon>
    </lineage>
</organism>
<keyword evidence="5" id="KW-0472">Membrane</keyword>
<evidence type="ECO:0000256" key="5">
    <source>
        <dbReference type="SAM" id="Phobius"/>
    </source>
</evidence>
<accession>A0ABR4FI41</accession>
<keyword evidence="4" id="KW-0560">Oxidoreductase</keyword>
<evidence type="ECO:0000256" key="2">
    <source>
        <dbReference type="ARBA" id="ARBA00022630"/>
    </source>
</evidence>
<protein>
    <recommendedName>
        <fullName evidence="6">FAD-binding domain-containing protein</fullName>
    </recommendedName>
</protein>
<dbReference type="InterPro" id="IPR036188">
    <property type="entry name" value="FAD/NAD-bd_sf"/>
</dbReference>
<feature type="transmembrane region" description="Helical" evidence="5">
    <location>
        <begin position="644"/>
        <end position="662"/>
    </location>
</feature>
<feature type="transmembrane region" description="Helical" evidence="5">
    <location>
        <begin position="562"/>
        <end position="588"/>
    </location>
</feature>
<keyword evidence="8" id="KW-1185">Reference proteome</keyword>
<feature type="transmembrane region" description="Helical" evidence="5">
    <location>
        <begin position="692"/>
        <end position="717"/>
    </location>
</feature>
<evidence type="ECO:0000313" key="7">
    <source>
        <dbReference type="EMBL" id="KAL2782899.1"/>
    </source>
</evidence>
<dbReference type="Gene3D" id="3.50.50.60">
    <property type="entry name" value="FAD/NAD(P)-binding domain"/>
    <property type="match status" value="1"/>
</dbReference>
<dbReference type="SUPFAM" id="SSF51905">
    <property type="entry name" value="FAD/NAD(P)-binding domain"/>
    <property type="match status" value="1"/>
</dbReference>
<dbReference type="PANTHER" id="PTHR47356:SF2">
    <property type="entry name" value="FAD-BINDING DOMAIN-CONTAINING PROTEIN-RELATED"/>
    <property type="match status" value="1"/>
</dbReference>
<evidence type="ECO:0000256" key="4">
    <source>
        <dbReference type="ARBA" id="ARBA00023002"/>
    </source>
</evidence>
<keyword evidence="3" id="KW-0274">FAD</keyword>
<reference evidence="7 8" key="1">
    <citation type="submission" date="2024-07" db="EMBL/GenBank/DDBJ databases">
        <title>Section-level genome sequencing and comparative genomics of Aspergillus sections Usti and Cavernicolus.</title>
        <authorList>
            <consortium name="Lawrence Berkeley National Laboratory"/>
            <person name="Nybo J.L."/>
            <person name="Vesth T.C."/>
            <person name="Theobald S."/>
            <person name="Frisvad J.C."/>
            <person name="Larsen T.O."/>
            <person name="Kjaerboelling I."/>
            <person name="Rothschild-Mancinelli K."/>
            <person name="Lyhne E.K."/>
            <person name="Kogle M.E."/>
            <person name="Barry K."/>
            <person name="Clum A."/>
            <person name="Na H."/>
            <person name="Ledsgaard L."/>
            <person name="Lin J."/>
            <person name="Lipzen A."/>
            <person name="Kuo A."/>
            <person name="Riley R."/>
            <person name="Mondo S."/>
            <person name="Labutti K."/>
            <person name="Haridas S."/>
            <person name="Pangalinan J."/>
            <person name="Salamov A.A."/>
            <person name="Simmons B.A."/>
            <person name="Magnuson J.K."/>
            <person name="Chen J."/>
            <person name="Drula E."/>
            <person name="Henrissat B."/>
            <person name="Wiebenga A."/>
            <person name="Lubbers R.J."/>
            <person name="Gomes A.C."/>
            <person name="Makela M.R."/>
            <person name="Stajich J."/>
            <person name="Grigoriev I.V."/>
            <person name="Mortensen U.H."/>
            <person name="De Vries R.P."/>
            <person name="Baker S.E."/>
            <person name="Andersen M.R."/>
        </authorList>
    </citation>
    <scope>NUCLEOTIDE SEQUENCE [LARGE SCALE GENOMIC DNA]</scope>
    <source>
        <strain evidence="7 8">CBS 209.92</strain>
    </source>
</reference>